<evidence type="ECO:0000313" key="2">
    <source>
        <dbReference type="EMBL" id="KAK0739083.1"/>
    </source>
</evidence>
<accession>A0AA40EIN6</accession>
<gene>
    <name evidence="2" type="ORF">B0T21DRAFT_409465</name>
</gene>
<feature type="compositionally biased region" description="Basic and acidic residues" evidence="1">
    <location>
        <begin position="1"/>
        <end position="18"/>
    </location>
</feature>
<comment type="caution">
    <text evidence="2">The sequence shown here is derived from an EMBL/GenBank/DDBJ whole genome shotgun (WGS) entry which is preliminary data.</text>
</comment>
<keyword evidence="3" id="KW-1185">Reference proteome</keyword>
<proteinExistence type="predicted"/>
<dbReference type="Proteomes" id="UP001172159">
    <property type="component" value="Unassembled WGS sequence"/>
</dbReference>
<dbReference type="EMBL" id="JAUKTV010000004">
    <property type="protein sequence ID" value="KAK0739083.1"/>
    <property type="molecule type" value="Genomic_DNA"/>
</dbReference>
<evidence type="ECO:0000313" key="3">
    <source>
        <dbReference type="Proteomes" id="UP001172159"/>
    </source>
</evidence>
<evidence type="ECO:0000256" key="1">
    <source>
        <dbReference type="SAM" id="MobiDB-lite"/>
    </source>
</evidence>
<name>A0AA40EIN6_9PEZI</name>
<reference evidence="2" key="1">
    <citation type="submission" date="2023-06" db="EMBL/GenBank/DDBJ databases">
        <title>Genome-scale phylogeny and comparative genomics of the fungal order Sordariales.</title>
        <authorList>
            <consortium name="Lawrence Berkeley National Laboratory"/>
            <person name="Hensen N."/>
            <person name="Bonometti L."/>
            <person name="Westerberg I."/>
            <person name="Brannstrom I.O."/>
            <person name="Guillou S."/>
            <person name="Cros-Aarteil S."/>
            <person name="Calhoun S."/>
            <person name="Haridas S."/>
            <person name="Kuo A."/>
            <person name="Mondo S."/>
            <person name="Pangilinan J."/>
            <person name="Riley R."/>
            <person name="Labutti K."/>
            <person name="Andreopoulos B."/>
            <person name="Lipzen A."/>
            <person name="Chen C."/>
            <person name="Yanf M."/>
            <person name="Daum C."/>
            <person name="Ng V."/>
            <person name="Clum A."/>
            <person name="Steindorff A."/>
            <person name="Ohm R."/>
            <person name="Martin F."/>
            <person name="Silar P."/>
            <person name="Natvig D."/>
            <person name="Lalanne C."/>
            <person name="Gautier V."/>
            <person name="Ament-Velasquez S.L."/>
            <person name="Kruys A."/>
            <person name="Hutchinson M.I."/>
            <person name="Powell A.J."/>
            <person name="Barry K."/>
            <person name="Miller A.N."/>
            <person name="Grigoriev I.V."/>
            <person name="Debuchy R."/>
            <person name="Gladieux P."/>
            <person name="Thoren M.H."/>
            <person name="Johannesson H."/>
        </authorList>
    </citation>
    <scope>NUCLEOTIDE SEQUENCE</scope>
    <source>
        <strain evidence="2">CBS 540.89</strain>
    </source>
</reference>
<sequence>MLQASDERSPQWEGKLRLLGDGNPVATKTHLLISPTYTTPKPKMPPSGSNISSLPERRKVPDQRDITILHKRASNLREKAFYVDDLRLEISRFAHKVIYQQGQHFFDIPLADNIFELEDVVYEALANANRISSAVKQNTAVLLDETLKIQDCLDSLDVPRWIPLVAASDLVGVYEFLDRTSTSLNLLQKGLNNAENVLMEVWNTLEETYEWLSHCRQKLEMGVEYEEWYRTL</sequence>
<protein>
    <submittedName>
        <fullName evidence="2">Uncharacterized protein</fullName>
    </submittedName>
</protein>
<organism evidence="2 3">
    <name type="scientific">Apiosordaria backusii</name>
    <dbReference type="NCBI Taxonomy" id="314023"/>
    <lineage>
        <taxon>Eukaryota</taxon>
        <taxon>Fungi</taxon>
        <taxon>Dikarya</taxon>
        <taxon>Ascomycota</taxon>
        <taxon>Pezizomycotina</taxon>
        <taxon>Sordariomycetes</taxon>
        <taxon>Sordariomycetidae</taxon>
        <taxon>Sordariales</taxon>
        <taxon>Lasiosphaeriaceae</taxon>
        <taxon>Apiosordaria</taxon>
    </lineage>
</organism>
<dbReference type="AlphaFoldDB" id="A0AA40EIN6"/>
<feature type="region of interest" description="Disordered" evidence="1">
    <location>
        <begin position="1"/>
        <end position="57"/>
    </location>
</feature>